<protein>
    <submittedName>
        <fullName evidence="3">Uncharacterized protein</fullName>
    </submittedName>
</protein>
<evidence type="ECO:0000256" key="2">
    <source>
        <dbReference type="SAM" id="SignalP"/>
    </source>
</evidence>
<accession>A0A2A3MGF0</accession>
<proteinExistence type="predicted"/>
<gene>
    <name evidence="3" type="ORF">CNQ84_13740</name>
</gene>
<dbReference type="AlphaFoldDB" id="A0A2A3MGF0"/>
<evidence type="ECO:0000256" key="1">
    <source>
        <dbReference type="SAM" id="MobiDB-lite"/>
    </source>
</evidence>
<dbReference type="Proteomes" id="UP000242313">
    <property type="component" value="Unassembled WGS sequence"/>
</dbReference>
<dbReference type="EMBL" id="NTMR01000017">
    <property type="protein sequence ID" value="PBK03634.1"/>
    <property type="molecule type" value="Genomic_DNA"/>
</dbReference>
<evidence type="ECO:0000313" key="4">
    <source>
        <dbReference type="Proteomes" id="UP000242313"/>
    </source>
</evidence>
<keyword evidence="2" id="KW-0732">Signal</keyword>
<feature type="chain" id="PRO_5013353985" evidence="2">
    <location>
        <begin position="27"/>
        <end position="112"/>
    </location>
</feature>
<feature type="signal peptide" evidence="2">
    <location>
        <begin position="1"/>
        <end position="26"/>
    </location>
</feature>
<keyword evidence="4" id="KW-1185">Reference proteome</keyword>
<sequence length="112" mass="12351">MNIFLRRQLWLCLAACSLFSAVAAYADDTSQAEADSCIEVVVDGQRALPLDCYTRMMTPEPQKTHPTHNPALDSADVAKRQPNAIGQFSQSALRNRMGNNLGHSAKPQRPPR</sequence>
<organism evidence="3 4">
    <name type="scientific">Pseudomonas abyssi</name>
    <dbReference type="NCBI Taxonomy" id="170540"/>
    <lineage>
        <taxon>Bacteria</taxon>
        <taxon>Pseudomonadati</taxon>
        <taxon>Pseudomonadota</taxon>
        <taxon>Gammaproteobacteria</taxon>
        <taxon>Pseudomonadales</taxon>
        <taxon>Pseudomonadaceae</taxon>
        <taxon>Pseudomonas</taxon>
    </lineage>
</organism>
<comment type="caution">
    <text evidence="3">The sequence shown here is derived from an EMBL/GenBank/DDBJ whole genome shotgun (WGS) entry which is preliminary data.</text>
</comment>
<feature type="region of interest" description="Disordered" evidence="1">
    <location>
        <begin position="57"/>
        <end position="112"/>
    </location>
</feature>
<feature type="compositionally biased region" description="Polar residues" evidence="1">
    <location>
        <begin position="84"/>
        <end position="102"/>
    </location>
</feature>
<dbReference type="RefSeq" id="WP_096005417.1">
    <property type="nucleotide sequence ID" value="NZ_NTMR01000017.1"/>
</dbReference>
<name>A0A2A3MGF0_9PSED</name>
<reference evidence="3 4" key="1">
    <citation type="submission" date="2017-09" db="EMBL/GenBank/DDBJ databases">
        <title>Pseudomonas abyssi sp. nov. isolated from Abyssopelagic Water.</title>
        <authorList>
            <person name="Wei Y."/>
        </authorList>
    </citation>
    <scope>NUCLEOTIDE SEQUENCE [LARGE SCALE GENOMIC DNA]</scope>
    <source>
        <strain evidence="3 4">MT5</strain>
    </source>
</reference>
<evidence type="ECO:0000313" key="3">
    <source>
        <dbReference type="EMBL" id="PBK03634.1"/>
    </source>
</evidence>